<evidence type="ECO:0000256" key="3">
    <source>
        <dbReference type="ARBA" id="ARBA00023163"/>
    </source>
</evidence>
<gene>
    <name evidence="5" type="ORF">H8712_14370</name>
</gene>
<name>A0ABR7PEB5_9FIRM</name>
<dbReference type="SMART" id="SM00354">
    <property type="entry name" value="HTH_LACI"/>
    <property type="match status" value="1"/>
</dbReference>
<keyword evidence="6" id="KW-1185">Reference proteome</keyword>
<reference evidence="5 6" key="1">
    <citation type="submission" date="2020-08" db="EMBL/GenBank/DDBJ databases">
        <title>Genome public.</title>
        <authorList>
            <person name="Liu C."/>
            <person name="Sun Q."/>
        </authorList>
    </citation>
    <scope>NUCLEOTIDE SEQUENCE [LARGE SCALE GENOMIC DNA]</scope>
    <source>
        <strain evidence="5 6">3_YM_SP_D4_24.mj</strain>
    </source>
</reference>
<dbReference type="PROSITE" id="PS50932">
    <property type="entry name" value="HTH_LACI_2"/>
    <property type="match status" value="1"/>
</dbReference>
<dbReference type="InterPro" id="IPR000843">
    <property type="entry name" value="HTH_LacI"/>
</dbReference>
<dbReference type="EMBL" id="JACRTP010000008">
    <property type="protein sequence ID" value="MBC8629768.1"/>
    <property type="molecule type" value="Genomic_DNA"/>
</dbReference>
<comment type="caution">
    <text evidence="5">The sequence shown here is derived from an EMBL/GenBank/DDBJ whole genome shotgun (WGS) entry which is preliminary data.</text>
</comment>
<dbReference type="PANTHER" id="PTHR30146">
    <property type="entry name" value="LACI-RELATED TRANSCRIPTIONAL REPRESSOR"/>
    <property type="match status" value="1"/>
</dbReference>
<dbReference type="GO" id="GO:0003677">
    <property type="term" value="F:DNA binding"/>
    <property type="evidence" value="ECO:0007669"/>
    <property type="project" value="UniProtKB-KW"/>
</dbReference>
<sequence>MATIKDIATKAGVSIATVSRVLNHDETLNAQEETKQKIFEIAEELEYEVRTQKKRRKKMKVGVFYSYSPEEELQDPYYLCIRLAIEKKLEKEGHIKQIVKPDDKPEVLSGIDGVICTGTFTKKMIESIEKWECPVVFIDADPNHKKFDSIVVDYNQAVEEIVSYLVECGHTKIGMIGCRGVNQNGEEILDTRMQCFQDSLMKRGLYHPEYTKFGDYYAKYGYRLLKELYNERNMPTALFVANDSMAAGSYRAAYELGLKIPDDISIIGFNDIPTAKYMVPPLTTVRLYMEFMGEYAVKLLEERIVQGREICVKVSIPTKLYVRDSVKTVK</sequence>
<dbReference type="Proteomes" id="UP000661649">
    <property type="component" value="Unassembled WGS sequence"/>
</dbReference>
<dbReference type="CDD" id="cd01544">
    <property type="entry name" value="PBP1_GalR"/>
    <property type="match status" value="1"/>
</dbReference>
<dbReference type="CDD" id="cd01392">
    <property type="entry name" value="HTH_LacI"/>
    <property type="match status" value="1"/>
</dbReference>
<dbReference type="PROSITE" id="PS00356">
    <property type="entry name" value="HTH_LACI_1"/>
    <property type="match status" value="1"/>
</dbReference>
<dbReference type="RefSeq" id="WP_187559191.1">
    <property type="nucleotide sequence ID" value="NZ_JACRTP010000008.1"/>
</dbReference>
<keyword evidence="2 5" id="KW-0238">DNA-binding</keyword>
<dbReference type="Pfam" id="PF00356">
    <property type="entry name" value="LacI"/>
    <property type="match status" value="1"/>
</dbReference>
<dbReference type="InterPro" id="IPR028082">
    <property type="entry name" value="Peripla_BP_I"/>
</dbReference>
<dbReference type="Gene3D" id="3.40.50.2300">
    <property type="match status" value="2"/>
</dbReference>
<keyword evidence="3" id="KW-0804">Transcription</keyword>
<feature type="domain" description="HTH lacI-type" evidence="4">
    <location>
        <begin position="2"/>
        <end position="58"/>
    </location>
</feature>
<evidence type="ECO:0000313" key="5">
    <source>
        <dbReference type="EMBL" id="MBC8629768.1"/>
    </source>
</evidence>
<dbReference type="Pfam" id="PF13377">
    <property type="entry name" value="Peripla_BP_3"/>
    <property type="match status" value="1"/>
</dbReference>
<dbReference type="SUPFAM" id="SSF47413">
    <property type="entry name" value="lambda repressor-like DNA-binding domains"/>
    <property type="match status" value="1"/>
</dbReference>
<evidence type="ECO:0000313" key="6">
    <source>
        <dbReference type="Proteomes" id="UP000661649"/>
    </source>
</evidence>
<dbReference type="Gene3D" id="1.10.260.40">
    <property type="entry name" value="lambda repressor-like DNA-binding domains"/>
    <property type="match status" value="1"/>
</dbReference>
<keyword evidence="1" id="KW-0805">Transcription regulation</keyword>
<dbReference type="SUPFAM" id="SSF53822">
    <property type="entry name" value="Periplasmic binding protein-like I"/>
    <property type="match status" value="1"/>
</dbReference>
<dbReference type="PANTHER" id="PTHR30146:SF149">
    <property type="entry name" value="HTH-TYPE TRANSCRIPTIONAL REGULATOR EBGR"/>
    <property type="match status" value="1"/>
</dbReference>
<dbReference type="InterPro" id="IPR046335">
    <property type="entry name" value="LacI/GalR-like_sensor"/>
</dbReference>
<dbReference type="PRINTS" id="PR00036">
    <property type="entry name" value="HTHLACI"/>
</dbReference>
<proteinExistence type="predicted"/>
<protein>
    <submittedName>
        <fullName evidence="5">LacI family DNA-binding transcriptional regulator</fullName>
    </submittedName>
</protein>
<evidence type="ECO:0000256" key="1">
    <source>
        <dbReference type="ARBA" id="ARBA00023015"/>
    </source>
</evidence>
<organism evidence="5 6">
    <name type="scientific">Blautia stercoris</name>
    <dbReference type="NCBI Taxonomy" id="871664"/>
    <lineage>
        <taxon>Bacteria</taxon>
        <taxon>Bacillati</taxon>
        <taxon>Bacillota</taxon>
        <taxon>Clostridia</taxon>
        <taxon>Lachnospirales</taxon>
        <taxon>Lachnospiraceae</taxon>
        <taxon>Blautia</taxon>
    </lineage>
</organism>
<dbReference type="InterPro" id="IPR010982">
    <property type="entry name" value="Lambda_DNA-bd_dom_sf"/>
</dbReference>
<evidence type="ECO:0000259" key="4">
    <source>
        <dbReference type="PROSITE" id="PS50932"/>
    </source>
</evidence>
<evidence type="ECO:0000256" key="2">
    <source>
        <dbReference type="ARBA" id="ARBA00023125"/>
    </source>
</evidence>
<accession>A0ABR7PEB5</accession>